<dbReference type="InterPro" id="IPR011944">
    <property type="entry name" value="Steroid_delta5-4_isomerase"/>
</dbReference>
<dbReference type="InterPro" id="IPR032710">
    <property type="entry name" value="NTF2-like_dom_sf"/>
</dbReference>
<proteinExistence type="predicted"/>
<feature type="domain" description="DUF4440" evidence="1">
    <location>
        <begin position="16"/>
        <end position="123"/>
    </location>
</feature>
<reference evidence="2" key="1">
    <citation type="journal article" date="2023" name="Comput. Struct. Biotechnol. J.">
        <title>Discovery of a novel marine Bacteroidetes with a rich repertoire of carbohydrate-active enzymes.</title>
        <authorList>
            <person name="Chen B."/>
            <person name="Liu G."/>
            <person name="Chen Q."/>
            <person name="Wang H."/>
            <person name="Liu L."/>
            <person name="Tang K."/>
        </authorList>
    </citation>
    <scope>NUCLEOTIDE SEQUENCE</scope>
    <source>
        <strain evidence="2">TK19036</strain>
    </source>
</reference>
<dbReference type="Gene3D" id="3.10.450.50">
    <property type="match status" value="1"/>
</dbReference>
<organism evidence="2">
    <name type="scientific">Roseihalotalea indica</name>
    <dbReference type="NCBI Taxonomy" id="2867963"/>
    <lineage>
        <taxon>Bacteria</taxon>
        <taxon>Pseudomonadati</taxon>
        <taxon>Bacteroidota</taxon>
        <taxon>Cytophagia</taxon>
        <taxon>Cytophagales</taxon>
        <taxon>Catalimonadaceae</taxon>
        <taxon>Roseihalotalea</taxon>
    </lineage>
</organism>
<name>A0AA49GR44_9BACT</name>
<gene>
    <name evidence="2" type="ORF">K4G66_06630</name>
</gene>
<dbReference type="NCBIfam" id="TIGR02246">
    <property type="entry name" value="SgcJ/EcaC family oxidoreductase"/>
    <property type="match status" value="1"/>
</dbReference>
<dbReference type="EMBL" id="CP120682">
    <property type="protein sequence ID" value="WKN38374.1"/>
    <property type="molecule type" value="Genomic_DNA"/>
</dbReference>
<evidence type="ECO:0000313" key="2">
    <source>
        <dbReference type="EMBL" id="WKN38374.1"/>
    </source>
</evidence>
<dbReference type="SUPFAM" id="SSF54427">
    <property type="entry name" value="NTF2-like"/>
    <property type="match status" value="1"/>
</dbReference>
<protein>
    <submittedName>
        <fullName evidence="2">SgcJ/EcaC family oxidoreductase</fullName>
    </submittedName>
</protein>
<accession>A0AA49GR44</accession>
<sequence>MSMILLDQPESIPQHFVEAWNQRDAKQLAALFDEEAEFVNVTGLWWHRREAIEQAHDYGLRTIFNQSTLSIIQTKVRYLAENVAVVHAKMKLTGQTPTTEVSSPGVRRTIFTFVVHREGEQWSCAAAQNTDIVPAMETHVRDEAGNLIPVDYRKSGKREQ</sequence>
<evidence type="ECO:0000259" key="1">
    <source>
        <dbReference type="Pfam" id="PF14534"/>
    </source>
</evidence>
<dbReference type="AlphaFoldDB" id="A0AA49GR44"/>
<dbReference type="InterPro" id="IPR027843">
    <property type="entry name" value="DUF4440"/>
</dbReference>
<dbReference type="Pfam" id="PF14534">
    <property type="entry name" value="DUF4440"/>
    <property type="match status" value="1"/>
</dbReference>
<reference evidence="2" key="2">
    <citation type="journal article" date="2024" name="Antonie Van Leeuwenhoek">
        <title>Roseihalotalea indica gen. nov., sp. nov., a halophilic Bacteroidetes from mesopelagic Southwest Indian Ocean with higher carbohydrate metabolic potential.</title>
        <authorList>
            <person name="Chen B."/>
            <person name="Zhang M."/>
            <person name="Lin D."/>
            <person name="Ye J."/>
            <person name="Tang K."/>
        </authorList>
    </citation>
    <scope>NUCLEOTIDE SEQUENCE</scope>
    <source>
        <strain evidence="2">TK19036</strain>
    </source>
</reference>